<reference evidence="5" key="1">
    <citation type="journal article" date="2019" name="Int. J. Syst. Evol. Microbiol.">
        <title>The Global Catalogue of Microorganisms (GCM) 10K type strain sequencing project: providing services to taxonomists for standard genome sequencing and annotation.</title>
        <authorList>
            <consortium name="The Broad Institute Genomics Platform"/>
            <consortium name="The Broad Institute Genome Sequencing Center for Infectious Disease"/>
            <person name="Wu L."/>
            <person name="Ma J."/>
        </authorList>
    </citation>
    <scope>NUCLEOTIDE SEQUENCE [LARGE SCALE GENOMIC DNA]</scope>
    <source>
        <strain evidence="5">KCTC 33575</strain>
    </source>
</reference>
<proteinExistence type="predicted"/>
<dbReference type="RefSeq" id="WP_377775925.1">
    <property type="nucleotide sequence ID" value="NZ_JBHUOQ010000005.1"/>
</dbReference>
<evidence type="ECO:0000313" key="5">
    <source>
        <dbReference type="Proteomes" id="UP001597519"/>
    </source>
</evidence>
<dbReference type="InterPro" id="IPR029063">
    <property type="entry name" value="SAM-dependent_MTases_sf"/>
</dbReference>
<comment type="caution">
    <text evidence="4">The sequence shown here is derived from an EMBL/GenBank/DDBJ whole genome shotgun (WGS) entry which is preliminary data.</text>
</comment>
<dbReference type="InterPro" id="IPR001525">
    <property type="entry name" value="C5_MeTfrase"/>
</dbReference>
<keyword evidence="5" id="KW-1185">Reference proteome</keyword>
<protein>
    <submittedName>
        <fullName evidence="4">DNA cytosine methyltransferase</fullName>
    </submittedName>
</protein>
<dbReference type="Gene3D" id="3.40.50.150">
    <property type="entry name" value="Vaccinia Virus protein VP39"/>
    <property type="match status" value="1"/>
</dbReference>
<keyword evidence="1 4" id="KW-0489">Methyltransferase</keyword>
<evidence type="ECO:0000313" key="4">
    <source>
        <dbReference type="EMBL" id="MFD2831428.1"/>
    </source>
</evidence>
<dbReference type="SUPFAM" id="SSF53335">
    <property type="entry name" value="S-adenosyl-L-methionine-dependent methyltransferases"/>
    <property type="match status" value="1"/>
</dbReference>
<sequence length="109" mass="11976">MTKIDGGEIPPDHIITFSSPCQNLSNIGRREGLDGKQSNLFYQAFLIVEEMKEASNGTYPVIAVWENVMGDFSSNDRMDFKAVLESFTNTEILMSPLPPSGTLANAGME</sequence>
<dbReference type="Proteomes" id="UP001597519">
    <property type="component" value="Unassembled WGS sequence"/>
</dbReference>
<dbReference type="GO" id="GO:0008168">
    <property type="term" value="F:methyltransferase activity"/>
    <property type="evidence" value="ECO:0007669"/>
    <property type="project" value="UniProtKB-KW"/>
</dbReference>
<evidence type="ECO:0000256" key="3">
    <source>
        <dbReference type="ARBA" id="ARBA00022747"/>
    </source>
</evidence>
<evidence type="ECO:0000256" key="1">
    <source>
        <dbReference type="ARBA" id="ARBA00022603"/>
    </source>
</evidence>
<dbReference type="GO" id="GO:0032259">
    <property type="term" value="P:methylation"/>
    <property type="evidence" value="ECO:0007669"/>
    <property type="project" value="UniProtKB-KW"/>
</dbReference>
<gene>
    <name evidence="4" type="ORF">ACFSX4_13210</name>
</gene>
<organism evidence="4 5">
    <name type="scientific">Corticicoccus populi</name>
    <dbReference type="NCBI Taxonomy" id="1812821"/>
    <lineage>
        <taxon>Bacteria</taxon>
        <taxon>Bacillati</taxon>
        <taxon>Bacillota</taxon>
        <taxon>Bacilli</taxon>
        <taxon>Bacillales</taxon>
        <taxon>Staphylococcaceae</taxon>
        <taxon>Corticicoccus</taxon>
    </lineage>
</organism>
<keyword evidence="3" id="KW-0680">Restriction system</keyword>
<name>A0ABW5WZY2_9STAP</name>
<accession>A0ABW5WZY2</accession>
<dbReference type="Pfam" id="PF00145">
    <property type="entry name" value="DNA_methylase"/>
    <property type="match status" value="1"/>
</dbReference>
<evidence type="ECO:0000256" key="2">
    <source>
        <dbReference type="ARBA" id="ARBA00022679"/>
    </source>
</evidence>
<keyword evidence="2" id="KW-0808">Transferase</keyword>
<dbReference type="EMBL" id="JBHUOQ010000005">
    <property type="protein sequence ID" value="MFD2831428.1"/>
    <property type="molecule type" value="Genomic_DNA"/>
</dbReference>